<dbReference type="Gene3D" id="1.20.58.220">
    <property type="entry name" value="Phosphate transport system protein phou homolog 2, domain 2"/>
    <property type="match status" value="1"/>
</dbReference>
<reference evidence="5" key="1">
    <citation type="journal article" date="2019" name="Int. J. Syst. Evol. Microbiol.">
        <title>The Global Catalogue of Microorganisms (GCM) 10K type strain sequencing project: providing services to taxonomists for standard genome sequencing and annotation.</title>
        <authorList>
            <consortium name="The Broad Institute Genomics Platform"/>
            <consortium name="The Broad Institute Genome Sequencing Center for Infectious Disease"/>
            <person name="Wu L."/>
            <person name="Ma J."/>
        </authorList>
    </citation>
    <scope>NUCLEOTIDE SEQUENCE [LARGE SCALE GENOMIC DNA]</scope>
    <source>
        <strain evidence="5">JCM 15443</strain>
    </source>
</reference>
<evidence type="ECO:0000256" key="1">
    <source>
        <dbReference type="SAM" id="Coils"/>
    </source>
</evidence>
<accession>A0ABQ2GV38</accession>
<dbReference type="PANTHER" id="PTHR42930:SF3">
    <property type="entry name" value="PHOSPHATE-SPECIFIC TRANSPORT SYSTEM ACCESSORY PROTEIN PHOU"/>
    <property type="match status" value="1"/>
</dbReference>
<organism evidence="4 5">
    <name type="scientific">Deinococcus aerophilus</name>
    <dbReference type="NCBI Taxonomy" id="522488"/>
    <lineage>
        <taxon>Bacteria</taxon>
        <taxon>Thermotogati</taxon>
        <taxon>Deinococcota</taxon>
        <taxon>Deinococci</taxon>
        <taxon>Deinococcales</taxon>
        <taxon>Deinococcaceae</taxon>
        <taxon>Deinococcus</taxon>
    </lineage>
</organism>
<name>A0ABQ2GV38_9DEIO</name>
<sequence>MSSAVQITGPVSVGLVTGRFLRMLSIIMEQLDAVRDADARAEFAGLSVRAHALERETDALEREIEDLCLRAFALPLSREELAFHTVVFRSLTNLERVGDYALKLARDLEDFAPRARSATLQDVLPLVRLLSEMLERLAYAFAERDVDAAREVMRLDFEQVDALYEQMQRASLTRLLERPEDTGVALTAGRMARSLERLGDHLVNVAERLVALTAGEVGACAVPGDGPPVSDAAEGATRSHRAS</sequence>
<dbReference type="Proteomes" id="UP000661918">
    <property type="component" value="Unassembled WGS sequence"/>
</dbReference>
<proteinExistence type="predicted"/>
<dbReference type="EMBL" id="BMOM01000021">
    <property type="protein sequence ID" value="GGM14723.1"/>
    <property type="molecule type" value="Genomic_DNA"/>
</dbReference>
<evidence type="ECO:0000313" key="4">
    <source>
        <dbReference type="EMBL" id="GGM14723.1"/>
    </source>
</evidence>
<keyword evidence="1" id="KW-0175">Coiled coil</keyword>
<feature type="domain" description="PhoU" evidence="3">
    <location>
        <begin position="21"/>
        <end position="107"/>
    </location>
</feature>
<comment type="caution">
    <text evidence="4">The sequence shown here is derived from an EMBL/GenBank/DDBJ whole genome shotgun (WGS) entry which is preliminary data.</text>
</comment>
<dbReference type="Pfam" id="PF01895">
    <property type="entry name" value="PhoU"/>
    <property type="match status" value="2"/>
</dbReference>
<evidence type="ECO:0000256" key="2">
    <source>
        <dbReference type="SAM" id="MobiDB-lite"/>
    </source>
</evidence>
<protein>
    <recommendedName>
        <fullName evidence="3">PhoU domain-containing protein</fullName>
    </recommendedName>
</protein>
<feature type="coiled-coil region" evidence="1">
    <location>
        <begin position="43"/>
        <end position="70"/>
    </location>
</feature>
<dbReference type="PANTHER" id="PTHR42930">
    <property type="entry name" value="PHOSPHATE-SPECIFIC TRANSPORT SYSTEM ACCESSORY PROTEIN PHOU"/>
    <property type="match status" value="1"/>
</dbReference>
<dbReference type="SUPFAM" id="SSF109755">
    <property type="entry name" value="PhoU-like"/>
    <property type="match status" value="1"/>
</dbReference>
<keyword evidence="5" id="KW-1185">Reference proteome</keyword>
<feature type="domain" description="PhoU" evidence="3">
    <location>
        <begin position="128"/>
        <end position="208"/>
    </location>
</feature>
<gene>
    <name evidence="4" type="ORF">GCM10010841_24130</name>
</gene>
<feature type="region of interest" description="Disordered" evidence="2">
    <location>
        <begin position="223"/>
        <end position="243"/>
    </location>
</feature>
<evidence type="ECO:0000313" key="5">
    <source>
        <dbReference type="Proteomes" id="UP000661918"/>
    </source>
</evidence>
<dbReference type="InterPro" id="IPR028366">
    <property type="entry name" value="PhoU"/>
</dbReference>
<dbReference type="InterPro" id="IPR038078">
    <property type="entry name" value="PhoU-like_sf"/>
</dbReference>
<evidence type="ECO:0000259" key="3">
    <source>
        <dbReference type="Pfam" id="PF01895"/>
    </source>
</evidence>
<dbReference type="InterPro" id="IPR026022">
    <property type="entry name" value="PhoU_dom"/>
</dbReference>
<dbReference type="RefSeq" id="WP_229753067.1">
    <property type="nucleotide sequence ID" value="NZ_BMOM01000021.1"/>
</dbReference>